<keyword evidence="1" id="KW-0472">Membrane</keyword>
<dbReference type="Pfam" id="PF18895">
    <property type="entry name" value="T4SS_pilin"/>
    <property type="match status" value="1"/>
</dbReference>
<name>A0A0G0LRN9_9BACT</name>
<dbReference type="STRING" id="1618573.UT19_C0008G0027"/>
<keyword evidence="1" id="KW-0812">Transmembrane</keyword>
<dbReference type="EMBL" id="LBVW01000008">
    <property type="protein sequence ID" value="KKQ93702.1"/>
    <property type="molecule type" value="Genomic_DNA"/>
</dbReference>
<reference evidence="2 3" key="1">
    <citation type="journal article" date="2015" name="Nature">
        <title>rRNA introns, odd ribosomes, and small enigmatic genomes across a large radiation of phyla.</title>
        <authorList>
            <person name="Brown C.T."/>
            <person name="Hug L.A."/>
            <person name="Thomas B.C."/>
            <person name="Sharon I."/>
            <person name="Castelle C.J."/>
            <person name="Singh A."/>
            <person name="Wilkins M.J."/>
            <person name="Williams K.H."/>
            <person name="Banfield J.F."/>
        </authorList>
    </citation>
    <scope>NUCLEOTIDE SEQUENCE [LARGE SCALE GENOMIC DNA]</scope>
</reference>
<evidence type="ECO:0000313" key="2">
    <source>
        <dbReference type="EMBL" id="KKQ93702.1"/>
    </source>
</evidence>
<gene>
    <name evidence="2" type="ORF">UT19_C0008G0027</name>
</gene>
<protein>
    <recommendedName>
        <fullName evidence="4">Integral membrane protein</fullName>
    </recommendedName>
</protein>
<evidence type="ECO:0008006" key="4">
    <source>
        <dbReference type="Google" id="ProtNLM"/>
    </source>
</evidence>
<keyword evidence="1" id="KW-1133">Transmembrane helix</keyword>
<dbReference type="Proteomes" id="UP000034932">
    <property type="component" value="Unassembled WGS sequence"/>
</dbReference>
<accession>A0A0G0LRN9</accession>
<dbReference type="InterPro" id="IPR043993">
    <property type="entry name" value="T4SS_pilin"/>
</dbReference>
<feature type="transmembrane region" description="Helical" evidence="1">
    <location>
        <begin position="27"/>
        <end position="52"/>
    </location>
</feature>
<organism evidence="2 3">
    <name type="scientific">Candidatus Woesebacteria bacterium GW2011_GWB1_39_10b</name>
    <dbReference type="NCBI Taxonomy" id="1618573"/>
    <lineage>
        <taxon>Bacteria</taxon>
        <taxon>Candidatus Woeseibacteriota</taxon>
    </lineage>
</organism>
<dbReference type="AlphaFoldDB" id="A0A0G0LRN9"/>
<feature type="transmembrane region" description="Helical" evidence="1">
    <location>
        <begin position="73"/>
        <end position="94"/>
    </location>
</feature>
<evidence type="ECO:0000313" key="3">
    <source>
        <dbReference type="Proteomes" id="UP000034932"/>
    </source>
</evidence>
<comment type="caution">
    <text evidence="2">The sequence shown here is derived from an EMBL/GenBank/DDBJ whole genome shotgun (WGS) entry which is preliminary data.</text>
</comment>
<sequence>MNTRLAFNIGETFFGRSGGFLTEITDLGLLVSLIFRNALVIAGVILLFLFVFAGFQMISGSGDPQKQQRAQQIMTAGIIGFILIILAYFIIRIIEVSLGVDILGQIAG</sequence>
<evidence type="ECO:0000256" key="1">
    <source>
        <dbReference type="SAM" id="Phobius"/>
    </source>
</evidence>
<proteinExistence type="predicted"/>